<dbReference type="PANTHER" id="PTHR11926:SF1392">
    <property type="entry name" value="GLYCOSYLTRANSFERASE"/>
    <property type="match status" value="1"/>
</dbReference>
<dbReference type="OrthoDB" id="5835829at2759"/>
<dbReference type="GO" id="GO:0080043">
    <property type="term" value="F:quercetin 3-O-glucosyltransferase activity"/>
    <property type="evidence" value="ECO:0007669"/>
    <property type="project" value="TreeGrafter"/>
</dbReference>
<comment type="similarity">
    <text evidence="1">Belongs to the UDP-glycosyltransferase family.</text>
</comment>
<dbReference type="GO" id="GO:0080044">
    <property type="term" value="F:quercetin 7-O-glucosyltransferase activity"/>
    <property type="evidence" value="ECO:0007669"/>
    <property type="project" value="TreeGrafter"/>
</dbReference>
<dbReference type="Gene3D" id="3.40.50.2000">
    <property type="entry name" value="Glycogen Phosphorylase B"/>
    <property type="match status" value="2"/>
</dbReference>
<organism evidence="2 3">
    <name type="scientific">Spirodela intermedia</name>
    <name type="common">Intermediate duckweed</name>
    <dbReference type="NCBI Taxonomy" id="51605"/>
    <lineage>
        <taxon>Eukaryota</taxon>
        <taxon>Viridiplantae</taxon>
        <taxon>Streptophyta</taxon>
        <taxon>Embryophyta</taxon>
        <taxon>Tracheophyta</taxon>
        <taxon>Spermatophyta</taxon>
        <taxon>Magnoliopsida</taxon>
        <taxon>Liliopsida</taxon>
        <taxon>Araceae</taxon>
        <taxon>Lemnoideae</taxon>
        <taxon>Spirodela</taxon>
    </lineage>
</organism>
<gene>
    <name evidence="2" type="ORF">SI8410_01001784</name>
</gene>
<evidence type="ECO:0000313" key="2">
    <source>
        <dbReference type="EMBL" id="CAA7389813.1"/>
    </source>
</evidence>
<keyword evidence="3" id="KW-1185">Reference proteome</keyword>
<proteinExistence type="inferred from homology"/>
<evidence type="ECO:0000256" key="1">
    <source>
        <dbReference type="ARBA" id="ARBA00009995"/>
    </source>
</evidence>
<accession>A0A7I8K1N9</accession>
<reference evidence="2" key="1">
    <citation type="submission" date="2020-02" db="EMBL/GenBank/DDBJ databases">
        <authorList>
            <person name="Scholz U."/>
            <person name="Mascher M."/>
            <person name="Fiebig A."/>
        </authorList>
    </citation>
    <scope>NUCLEOTIDE SEQUENCE</scope>
</reference>
<protein>
    <submittedName>
        <fullName evidence="2">Uncharacterized protein</fullName>
    </submittedName>
</protein>
<dbReference type="AlphaFoldDB" id="A0A7I8K1N9"/>
<dbReference type="PANTHER" id="PTHR11926">
    <property type="entry name" value="GLUCOSYL/GLUCURONOSYL TRANSFERASES"/>
    <property type="match status" value="1"/>
</dbReference>
<dbReference type="Proteomes" id="UP000663760">
    <property type="component" value="Chromosome 1"/>
</dbReference>
<sequence length="95" mass="10967">MICWPFFFDQMVNSRFISKVWRIGVDVKDTCDRATVGRKVKEVMEGERAETMRKNVIGLSEMVREYVEEGGSSRIHLDQLIDDIRALSLEASPSR</sequence>
<evidence type="ECO:0000313" key="3">
    <source>
        <dbReference type="Proteomes" id="UP000663760"/>
    </source>
</evidence>
<dbReference type="EMBL" id="LR746264">
    <property type="protein sequence ID" value="CAA7389813.1"/>
    <property type="molecule type" value="Genomic_DNA"/>
</dbReference>
<name>A0A7I8K1N9_SPIIN</name>
<dbReference type="SUPFAM" id="SSF53756">
    <property type="entry name" value="UDP-Glycosyltransferase/glycogen phosphorylase"/>
    <property type="match status" value="1"/>
</dbReference>